<dbReference type="EMBL" id="CAJHNH020000082">
    <property type="protein sequence ID" value="CAG5115164.1"/>
    <property type="molecule type" value="Genomic_DNA"/>
</dbReference>
<name>A0A8S3YFA4_9EUPU</name>
<dbReference type="OrthoDB" id="8942186at2759"/>
<organism evidence="3 4">
    <name type="scientific">Candidula unifasciata</name>
    <dbReference type="NCBI Taxonomy" id="100452"/>
    <lineage>
        <taxon>Eukaryota</taxon>
        <taxon>Metazoa</taxon>
        <taxon>Spiralia</taxon>
        <taxon>Lophotrochozoa</taxon>
        <taxon>Mollusca</taxon>
        <taxon>Gastropoda</taxon>
        <taxon>Heterobranchia</taxon>
        <taxon>Euthyneura</taxon>
        <taxon>Panpulmonata</taxon>
        <taxon>Eupulmonata</taxon>
        <taxon>Stylommatophora</taxon>
        <taxon>Helicina</taxon>
        <taxon>Helicoidea</taxon>
        <taxon>Geomitridae</taxon>
        <taxon>Candidula</taxon>
    </lineage>
</organism>
<dbReference type="PROSITE" id="PS51159">
    <property type="entry name" value="CBM21"/>
    <property type="match status" value="1"/>
</dbReference>
<feature type="region of interest" description="Disordered" evidence="1">
    <location>
        <begin position="471"/>
        <end position="512"/>
    </location>
</feature>
<accession>A0A8S3YFA4</accession>
<protein>
    <recommendedName>
        <fullName evidence="2">CBM21 domain-containing protein</fullName>
    </recommendedName>
</protein>
<keyword evidence="4" id="KW-1185">Reference proteome</keyword>
<dbReference type="GO" id="GO:2001069">
    <property type="term" value="F:glycogen binding"/>
    <property type="evidence" value="ECO:0007669"/>
    <property type="project" value="TreeGrafter"/>
</dbReference>
<dbReference type="GO" id="GO:0008157">
    <property type="term" value="F:protein phosphatase 1 binding"/>
    <property type="evidence" value="ECO:0007669"/>
    <property type="project" value="TreeGrafter"/>
</dbReference>
<feature type="domain" description="CBM21" evidence="2">
    <location>
        <begin position="639"/>
        <end position="746"/>
    </location>
</feature>
<feature type="compositionally biased region" description="Low complexity" evidence="1">
    <location>
        <begin position="471"/>
        <end position="486"/>
    </location>
</feature>
<sequence length="764" mass="83572">MYFCPCSCDDPIDPETEENSFFTLPRNLSYVQDSYLDRYSVSARFVHNPKIERCIQHQQDREWKANVEAETLGLLSTITAQELSGRCDGGFDTLSSSTFDFSRVDTSPSEAVVSSSSGHFTAGWSEGQSSSSCFTASSFFHPASVVASKISAFLHSPPNESMASARDIGTSVDGDSLPLMSEASAKVGPLFVECSRYSGDDMDRDSVLENCASHTVLRSSPTELAGQVVGTTVKGEHDNNFEDSEIAISSGNFDDDLLDDTDSNSSDAHSVPRTNMQEIYNAKENPVFTSSFESNDFWSQKPDHIGEKIRFPTKNTSSDSENQEMMSESNSQFRSLRDPSLTPLNVSRKDNFSEGDITSRMYEDGSCGNVLSIGVSALCGSPDSDAFSEEGVFVNTDDLDSTHEKSTTVSDASDDTFISADSMFMSPDEGELEDEDDSGKEPVGKMSIQEAISRAASDLNKISLGIYGSSHSTSLSSITTSNSSLSDAGTDLRFPPRIEKSPGRSSPVRTHPGLKIQIDESCLGSQSLLTDSSLTLTESPVYPDEEFNFSRVQLRKSSSLKSNKTPPGTPHRKKVVRFADAMGLDLESVRHVLNMESPPKIPASALADLMRGLEEDNSEVGSKYLCPCFSQPGAAGNFITRILNQKVCLENAIINDLTITGFVRVANIAFHKAVRIRYTHNGWSSFYDIAASYVQNSCDGPTDRFSFSIVAPPYFGPGSRLEFAVCYIAEGVEYWDNNEGRNYIFECFAKSIPMDSETAWLHFL</sequence>
<feature type="region of interest" description="Disordered" evidence="1">
    <location>
        <begin position="309"/>
        <end position="349"/>
    </location>
</feature>
<evidence type="ECO:0000256" key="1">
    <source>
        <dbReference type="SAM" id="MobiDB-lite"/>
    </source>
</evidence>
<dbReference type="InterPro" id="IPR050782">
    <property type="entry name" value="PP1_regulatory_subunit_3"/>
</dbReference>
<dbReference type="GO" id="GO:0000164">
    <property type="term" value="C:protein phosphatase type 1 complex"/>
    <property type="evidence" value="ECO:0007669"/>
    <property type="project" value="TreeGrafter"/>
</dbReference>
<dbReference type="Proteomes" id="UP000678393">
    <property type="component" value="Unassembled WGS sequence"/>
</dbReference>
<evidence type="ECO:0000313" key="3">
    <source>
        <dbReference type="EMBL" id="CAG5115164.1"/>
    </source>
</evidence>
<dbReference type="InterPro" id="IPR005036">
    <property type="entry name" value="CBM21_dom"/>
</dbReference>
<dbReference type="GO" id="GO:0005979">
    <property type="term" value="P:regulation of glycogen biosynthetic process"/>
    <property type="evidence" value="ECO:0007669"/>
    <property type="project" value="TreeGrafter"/>
</dbReference>
<evidence type="ECO:0000313" key="4">
    <source>
        <dbReference type="Proteomes" id="UP000678393"/>
    </source>
</evidence>
<evidence type="ECO:0000259" key="2">
    <source>
        <dbReference type="PROSITE" id="PS51159"/>
    </source>
</evidence>
<dbReference type="InterPro" id="IPR038175">
    <property type="entry name" value="CBM21_dom_sf"/>
</dbReference>
<dbReference type="Pfam" id="PF03370">
    <property type="entry name" value="CBM_21"/>
    <property type="match status" value="1"/>
</dbReference>
<dbReference type="PANTHER" id="PTHR12307">
    <property type="entry name" value="PROTEIN PHOSPHATASE 1 REGULATORY SUBUNIT"/>
    <property type="match status" value="1"/>
</dbReference>
<dbReference type="Gene3D" id="2.60.40.2440">
    <property type="entry name" value="Carbohydrate binding type-21 domain"/>
    <property type="match status" value="1"/>
</dbReference>
<reference evidence="3" key="1">
    <citation type="submission" date="2021-04" db="EMBL/GenBank/DDBJ databases">
        <authorList>
            <consortium name="Molecular Ecology Group"/>
        </authorList>
    </citation>
    <scope>NUCLEOTIDE SEQUENCE</scope>
</reference>
<gene>
    <name evidence="3" type="ORF">CUNI_LOCUS722</name>
</gene>
<comment type="caution">
    <text evidence="3">The sequence shown here is derived from an EMBL/GenBank/DDBJ whole genome shotgun (WGS) entry which is preliminary data.</text>
</comment>
<feature type="compositionally biased region" description="Low complexity" evidence="1">
    <location>
        <begin position="317"/>
        <end position="332"/>
    </location>
</feature>
<dbReference type="PANTHER" id="PTHR12307:SF53">
    <property type="entry name" value="PROTEIN PHOSPHATASE 1 REGULATORY SUBUNIT"/>
    <property type="match status" value="1"/>
</dbReference>
<proteinExistence type="predicted"/>
<dbReference type="AlphaFoldDB" id="A0A8S3YFA4"/>